<keyword evidence="3" id="KW-0675">Receptor</keyword>
<dbReference type="GO" id="GO:0070915">
    <property type="term" value="F:lysophosphatidic acid receptor activity"/>
    <property type="evidence" value="ECO:0007669"/>
    <property type="project" value="TreeGrafter"/>
</dbReference>
<evidence type="ECO:0000313" key="8">
    <source>
        <dbReference type="Proteomes" id="UP001153269"/>
    </source>
</evidence>
<evidence type="ECO:0000256" key="4">
    <source>
        <dbReference type="ARBA" id="ARBA00023180"/>
    </source>
</evidence>
<reference evidence="7" key="1">
    <citation type="submission" date="2020-03" db="EMBL/GenBank/DDBJ databases">
        <authorList>
            <person name="Weist P."/>
        </authorList>
    </citation>
    <scope>NUCLEOTIDE SEQUENCE</scope>
</reference>
<comment type="caution">
    <text evidence="7">The sequence shown here is derived from an EMBL/GenBank/DDBJ whole genome shotgun (WGS) entry which is preliminary data.</text>
</comment>
<evidence type="ECO:0008006" key="9">
    <source>
        <dbReference type="Google" id="ProtNLM"/>
    </source>
</evidence>
<dbReference type="EMBL" id="CADEAL010004088">
    <property type="protein sequence ID" value="CAB1451391.1"/>
    <property type="molecule type" value="Genomic_DNA"/>
</dbReference>
<keyword evidence="2" id="KW-0297">G-protein coupled receptor</keyword>
<evidence type="ECO:0000256" key="2">
    <source>
        <dbReference type="ARBA" id="ARBA00023040"/>
    </source>
</evidence>
<dbReference type="PANTHER" id="PTHR24232">
    <property type="entry name" value="G-PROTEIN COUPLED RECEPTOR"/>
    <property type="match status" value="1"/>
</dbReference>
<keyword evidence="4" id="KW-0325">Glycoprotein</keyword>
<feature type="transmembrane region" description="Helical" evidence="6">
    <location>
        <begin position="103"/>
        <end position="124"/>
    </location>
</feature>
<organism evidence="7 8">
    <name type="scientific">Pleuronectes platessa</name>
    <name type="common">European plaice</name>
    <dbReference type="NCBI Taxonomy" id="8262"/>
    <lineage>
        <taxon>Eukaryota</taxon>
        <taxon>Metazoa</taxon>
        <taxon>Chordata</taxon>
        <taxon>Craniata</taxon>
        <taxon>Vertebrata</taxon>
        <taxon>Euteleostomi</taxon>
        <taxon>Actinopterygii</taxon>
        <taxon>Neopterygii</taxon>
        <taxon>Teleostei</taxon>
        <taxon>Neoteleostei</taxon>
        <taxon>Acanthomorphata</taxon>
        <taxon>Carangaria</taxon>
        <taxon>Pleuronectiformes</taxon>
        <taxon>Pleuronectoidei</taxon>
        <taxon>Pleuronectidae</taxon>
        <taxon>Pleuronectes</taxon>
    </lineage>
</organism>
<feature type="transmembrane region" description="Helical" evidence="6">
    <location>
        <begin position="27"/>
        <end position="53"/>
    </location>
</feature>
<feature type="transmembrane region" description="Helical" evidence="6">
    <location>
        <begin position="326"/>
        <end position="345"/>
    </location>
</feature>
<accession>A0A9N7VN81</accession>
<keyword evidence="6" id="KW-0812">Transmembrane</keyword>
<dbReference type="GO" id="GO:0007200">
    <property type="term" value="P:phospholipase C-activating G protein-coupled receptor signaling pathway"/>
    <property type="evidence" value="ECO:0007669"/>
    <property type="project" value="TreeGrafter"/>
</dbReference>
<dbReference type="Gene3D" id="1.20.1070.10">
    <property type="entry name" value="Rhodopsin 7-helix transmembrane proteins"/>
    <property type="match status" value="1"/>
</dbReference>
<dbReference type="AlphaFoldDB" id="A0A9N7VN81"/>
<feature type="transmembrane region" description="Helical" evidence="6">
    <location>
        <begin position="405"/>
        <end position="422"/>
    </location>
</feature>
<evidence type="ECO:0000256" key="1">
    <source>
        <dbReference type="ARBA" id="ARBA00004141"/>
    </source>
</evidence>
<feature type="transmembrane region" description="Helical" evidence="6">
    <location>
        <begin position="282"/>
        <end position="306"/>
    </location>
</feature>
<feature type="transmembrane region" description="Helical" evidence="6">
    <location>
        <begin position="136"/>
        <end position="156"/>
    </location>
</feature>
<evidence type="ECO:0000256" key="3">
    <source>
        <dbReference type="ARBA" id="ARBA00023170"/>
    </source>
</evidence>
<sequence>MLNKSTNSSAPSISPPPAYLLDTNSTACITVGLVFSLTRTVLTLPLSIFVLYLGHQRWRQQRSFTMMSHANVFTFHFAAMELLWPLGLALLISGVCTHDRNMLAVGSMLILTVFYGGGFFHLVTCVDRYLAAVHPMTYLGLKIISFCTLSILCVLVRPGPGDRGGDTARVDQSKQRAFSTLTAIMAVLWFWFVMGQSDQLELTLVALPHLWASWETELLGFLKNKDHVCFPGFDYIEEHRASSETQDNDRHKMLNKSTNSSAPSIYSPLPAYLLDTNSTACITVGLVFSLTRTVLTLPLSIFVLYLGHQRWRQQRSFTMMSHANVFTFHFAAMELLWPLGLALLISGLCTPDPIMSTVGTLVTSTVFYGGGFFHLVTCVDRYLAAVHPMTYLGLRSGLGVRIRNISIVISFCTLSSSVFWFGRDLATEAGTRRELTNQSNGRSPPSQPSWQCCGFGS</sequence>
<feature type="transmembrane region" description="Helical" evidence="6">
    <location>
        <begin position="365"/>
        <end position="384"/>
    </location>
</feature>
<dbReference type="GO" id="GO:0035025">
    <property type="term" value="P:positive regulation of Rho protein signal transduction"/>
    <property type="evidence" value="ECO:0007669"/>
    <property type="project" value="TreeGrafter"/>
</dbReference>
<dbReference type="GO" id="GO:0005886">
    <property type="term" value="C:plasma membrane"/>
    <property type="evidence" value="ECO:0007669"/>
    <property type="project" value="TreeGrafter"/>
</dbReference>
<feature type="transmembrane region" description="Helical" evidence="6">
    <location>
        <begin position="177"/>
        <end position="194"/>
    </location>
</feature>
<comment type="subcellular location">
    <subcellularLocation>
        <location evidence="1">Membrane</location>
        <topology evidence="1">Multi-pass membrane protein</topology>
    </subcellularLocation>
</comment>
<dbReference type="SUPFAM" id="SSF81321">
    <property type="entry name" value="Family A G protein-coupled receptor-like"/>
    <property type="match status" value="1"/>
</dbReference>
<name>A0A9N7VN81_PLEPL</name>
<keyword evidence="8" id="KW-1185">Reference proteome</keyword>
<keyword evidence="5" id="KW-0807">Transducer</keyword>
<proteinExistence type="predicted"/>
<dbReference type="Proteomes" id="UP001153269">
    <property type="component" value="Unassembled WGS sequence"/>
</dbReference>
<protein>
    <recommendedName>
        <fullName evidence="9">G-protein coupled receptors family 1 profile domain-containing protein</fullName>
    </recommendedName>
</protein>
<evidence type="ECO:0000256" key="6">
    <source>
        <dbReference type="SAM" id="Phobius"/>
    </source>
</evidence>
<evidence type="ECO:0000313" key="7">
    <source>
        <dbReference type="EMBL" id="CAB1451391.1"/>
    </source>
</evidence>
<keyword evidence="6" id="KW-0472">Membrane</keyword>
<keyword evidence="6" id="KW-1133">Transmembrane helix</keyword>
<feature type="transmembrane region" description="Helical" evidence="6">
    <location>
        <begin position="73"/>
        <end position="96"/>
    </location>
</feature>
<gene>
    <name evidence="7" type="ORF">PLEPLA_LOCUS39085</name>
</gene>
<evidence type="ECO:0000256" key="5">
    <source>
        <dbReference type="ARBA" id="ARBA00023224"/>
    </source>
</evidence>
<dbReference type="PANTHER" id="PTHR24232:SF41">
    <property type="entry name" value="LYSOPHOSPHATIDIC ACID RECEPTOR 4"/>
    <property type="match status" value="1"/>
</dbReference>